<proteinExistence type="predicted"/>
<evidence type="ECO:0000313" key="1">
    <source>
        <dbReference type="EMBL" id="GFQ72813.1"/>
    </source>
</evidence>
<feature type="non-terminal residue" evidence="1">
    <location>
        <position position="109"/>
    </location>
</feature>
<accession>A0A8X6KID4</accession>
<dbReference type="OrthoDB" id="6436025at2759"/>
<protein>
    <submittedName>
        <fullName evidence="1">Uncharacterized protein</fullName>
    </submittedName>
</protein>
<dbReference type="AlphaFoldDB" id="A0A8X6KID4"/>
<comment type="caution">
    <text evidence="1">The sequence shown here is derived from an EMBL/GenBank/DDBJ whole genome shotgun (WGS) entry which is preliminary data.</text>
</comment>
<organism evidence="1 2">
    <name type="scientific">Trichonephila clavata</name>
    <name type="common">Joro spider</name>
    <name type="synonym">Nephila clavata</name>
    <dbReference type="NCBI Taxonomy" id="2740835"/>
    <lineage>
        <taxon>Eukaryota</taxon>
        <taxon>Metazoa</taxon>
        <taxon>Ecdysozoa</taxon>
        <taxon>Arthropoda</taxon>
        <taxon>Chelicerata</taxon>
        <taxon>Arachnida</taxon>
        <taxon>Araneae</taxon>
        <taxon>Araneomorphae</taxon>
        <taxon>Entelegynae</taxon>
        <taxon>Araneoidea</taxon>
        <taxon>Nephilidae</taxon>
        <taxon>Trichonephila</taxon>
    </lineage>
</organism>
<dbReference type="EMBL" id="BMAO01011306">
    <property type="protein sequence ID" value="GFQ72813.1"/>
    <property type="molecule type" value="Genomic_DNA"/>
</dbReference>
<evidence type="ECO:0000313" key="2">
    <source>
        <dbReference type="Proteomes" id="UP000887116"/>
    </source>
</evidence>
<sequence length="109" mass="12679">YGCDPVNVTMFMTPEQDISYNDMRPRTDYINWNAVIWVDRPLTLWIFQAHEYSSVMSWKSILVSTTLSIKGLKQLCHFSEDCRFTNTPGRVVPARKMFISSSSYIMQLA</sequence>
<reference evidence="1" key="1">
    <citation type="submission" date="2020-07" db="EMBL/GenBank/DDBJ databases">
        <title>Multicomponent nature underlies the extraordinary mechanical properties of spider dragline silk.</title>
        <authorList>
            <person name="Kono N."/>
            <person name="Nakamura H."/>
            <person name="Mori M."/>
            <person name="Yoshida Y."/>
            <person name="Ohtoshi R."/>
            <person name="Malay A.D."/>
            <person name="Moran D.A.P."/>
            <person name="Tomita M."/>
            <person name="Numata K."/>
            <person name="Arakawa K."/>
        </authorList>
    </citation>
    <scope>NUCLEOTIDE SEQUENCE</scope>
</reference>
<gene>
    <name evidence="1" type="primary">AVEN_209871_1</name>
    <name evidence="1" type="ORF">TNCT_392751</name>
</gene>
<name>A0A8X6KID4_TRICU</name>
<dbReference type="Proteomes" id="UP000887116">
    <property type="component" value="Unassembled WGS sequence"/>
</dbReference>
<keyword evidence="2" id="KW-1185">Reference proteome</keyword>